<evidence type="ECO:0000313" key="8">
    <source>
        <dbReference type="EMBL" id="OTG34925.1"/>
    </source>
</evidence>
<dbReference type="AlphaFoldDB" id="A0A251VH53"/>
<dbReference type="GO" id="GO:0022821">
    <property type="term" value="F:solute:potassium antiporter activity"/>
    <property type="evidence" value="ECO:0000318"/>
    <property type="project" value="GO_Central"/>
</dbReference>
<dbReference type="InterPro" id="IPR036259">
    <property type="entry name" value="MFS_trans_sf"/>
</dbReference>
<sequence>MKSKLHDSFVHISNISVKFVLACTPHLLTCIITCFDFQPAEKFPSLVSSDSLFGRFPYLLSCLSISIFAFVVTIGTIWLPETLHIHKNNELESASNVPEVEEKTIEKKDSTLLSLFKNWPLMSSIIVYCVFSLHDMAYTEIFSLWAESPKSLGGLGYTTEDVGTVLSVTGMCIFLSQTALYPIAERIFGPIMVARISGVFSIPLLTAYPYIALLSGFMLTFTLNLASIVKNVLSDQHQRGAANGIAITLQSIGKAIGPACGGALLSWSLKRQHASFLPGAQMIFFILNVIEGIGVLLTFKPFLITNHY</sequence>
<name>A0A251VH53_HELAN</name>
<keyword evidence="9" id="KW-1185">Reference proteome</keyword>
<evidence type="ECO:0000256" key="4">
    <source>
        <dbReference type="ARBA" id="ARBA00022989"/>
    </source>
</evidence>
<evidence type="ECO:0000256" key="6">
    <source>
        <dbReference type="ARBA" id="ARBA00044504"/>
    </source>
</evidence>
<protein>
    <submittedName>
        <fullName evidence="8">Putative major facilitator superfamily domain-containing protein</fullName>
    </submittedName>
</protein>
<feature type="transmembrane region" description="Helical" evidence="7">
    <location>
        <begin position="196"/>
        <end position="221"/>
    </location>
</feature>
<comment type="subcellular location">
    <subcellularLocation>
        <location evidence="1">Membrane</location>
        <topology evidence="1">Multi-pass membrane protein</topology>
    </subcellularLocation>
</comment>
<evidence type="ECO:0000256" key="7">
    <source>
        <dbReference type="SAM" id="Phobius"/>
    </source>
</evidence>
<accession>A0A251VH53</accession>
<dbReference type="PANTHER" id="PTHR23504:SF114">
    <property type="entry name" value="PROTEIN ZINC INDUCED FACILITATOR-LIKE 1"/>
    <property type="match status" value="1"/>
</dbReference>
<feature type="transmembrane region" description="Helical" evidence="7">
    <location>
        <begin position="58"/>
        <end position="79"/>
    </location>
</feature>
<keyword evidence="4 7" id="KW-1133">Transmembrane helix</keyword>
<organism evidence="8 9">
    <name type="scientific">Helianthus annuus</name>
    <name type="common">Common sunflower</name>
    <dbReference type="NCBI Taxonomy" id="4232"/>
    <lineage>
        <taxon>Eukaryota</taxon>
        <taxon>Viridiplantae</taxon>
        <taxon>Streptophyta</taxon>
        <taxon>Embryophyta</taxon>
        <taxon>Tracheophyta</taxon>
        <taxon>Spermatophyta</taxon>
        <taxon>Magnoliopsida</taxon>
        <taxon>eudicotyledons</taxon>
        <taxon>Gunneridae</taxon>
        <taxon>Pentapetalae</taxon>
        <taxon>asterids</taxon>
        <taxon>campanulids</taxon>
        <taxon>Asterales</taxon>
        <taxon>Asteraceae</taxon>
        <taxon>Asteroideae</taxon>
        <taxon>Heliantheae alliance</taxon>
        <taxon>Heliantheae</taxon>
        <taxon>Helianthus</taxon>
    </lineage>
</organism>
<dbReference type="GO" id="GO:0009705">
    <property type="term" value="C:plant-type vacuole membrane"/>
    <property type="evidence" value="ECO:0000318"/>
    <property type="project" value="GO_Central"/>
</dbReference>
<dbReference type="Gene3D" id="1.20.1250.20">
    <property type="entry name" value="MFS general substrate transporter like domains"/>
    <property type="match status" value="1"/>
</dbReference>
<feature type="transmembrane region" description="Helical" evidence="7">
    <location>
        <begin position="20"/>
        <end position="38"/>
    </location>
</feature>
<evidence type="ECO:0000256" key="1">
    <source>
        <dbReference type="ARBA" id="ARBA00004141"/>
    </source>
</evidence>
<evidence type="ECO:0000313" key="9">
    <source>
        <dbReference type="Proteomes" id="UP000215914"/>
    </source>
</evidence>
<dbReference type="GO" id="GO:0005886">
    <property type="term" value="C:plasma membrane"/>
    <property type="evidence" value="ECO:0000318"/>
    <property type="project" value="GO_Central"/>
</dbReference>
<dbReference type="SUPFAM" id="SSF103473">
    <property type="entry name" value="MFS general substrate transporter"/>
    <property type="match status" value="1"/>
</dbReference>
<comment type="similarity">
    <text evidence="6">Belongs to the major facilitator superfamily. Phosphate:H(+) symporter (TC 2.A.1.9) family.</text>
</comment>
<dbReference type="InParanoid" id="A0A251VH53"/>
<evidence type="ECO:0000256" key="5">
    <source>
        <dbReference type="ARBA" id="ARBA00023136"/>
    </source>
</evidence>
<evidence type="ECO:0000256" key="2">
    <source>
        <dbReference type="ARBA" id="ARBA00022448"/>
    </source>
</evidence>
<dbReference type="EMBL" id="CM007891">
    <property type="protein sequence ID" value="OTG34925.1"/>
    <property type="molecule type" value="Genomic_DNA"/>
</dbReference>
<reference evidence="9" key="1">
    <citation type="journal article" date="2017" name="Nature">
        <title>The sunflower genome provides insights into oil metabolism, flowering and Asterid evolution.</title>
        <authorList>
            <person name="Badouin H."/>
            <person name="Gouzy J."/>
            <person name="Grassa C.J."/>
            <person name="Murat F."/>
            <person name="Staton S.E."/>
            <person name="Cottret L."/>
            <person name="Lelandais-Briere C."/>
            <person name="Owens G.L."/>
            <person name="Carrere S."/>
            <person name="Mayjonade B."/>
            <person name="Legrand L."/>
            <person name="Gill N."/>
            <person name="Kane N.C."/>
            <person name="Bowers J.E."/>
            <person name="Hubner S."/>
            <person name="Bellec A."/>
            <person name="Berard A."/>
            <person name="Berges H."/>
            <person name="Blanchet N."/>
            <person name="Boniface M.C."/>
            <person name="Brunel D."/>
            <person name="Catrice O."/>
            <person name="Chaidir N."/>
            <person name="Claudel C."/>
            <person name="Donnadieu C."/>
            <person name="Faraut T."/>
            <person name="Fievet G."/>
            <person name="Helmstetter N."/>
            <person name="King M."/>
            <person name="Knapp S.J."/>
            <person name="Lai Z."/>
            <person name="Le Paslier M.C."/>
            <person name="Lippi Y."/>
            <person name="Lorenzon L."/>
            <person name="Mandel J.R."/>
            <person name="Marage G."/>
            <person name="Marchand G."/>
            <person name="Marquand E."/>
            <person name="Bret-Mestries E."/>
            <person name="Morien E."/>
            <person name="Nambeesan S."/>
            <person name="Nguyen T."/>
            <person name="Pegot-Espagnet P."/>
            <person name="Pouilly N."/>
            <person name="Raftis F."/>
            <person name="Sallet E."/>
            <person name="Schiex T."/>
            <person name="Thomas J."/>
            <person name="Vandecasteele C."/>
            <person name="Vares D."/>
            <person name="Vear F."/>
            <person name="Vautrin S."/>
            <person name="Crespi M."/>
            <person name="Mangin B."/>
            <person name="Burke J.M."/>
            <person name="Salse J."/>
            <person name="Munos S."/>
            <person name="Vincourt P."/>
            <person name="Rieseberg L.H."/>
            <person name="Langlade N.B."/>
        </authorList>
    </citation>
    <scope>NUCLEOTIDE SEQUENCE [LARGE SCALE GENOMIC DNA]</scope>
    <source>
        <strain evidence="9">cv. SF193</strain>
    </source>
</reference>
<keyword evidence="2" id="KW-0813">Transport</keyword>
<dbReference type="Proteomes" id="UP000215914">
    <property type="component" value="Chromosome 2"/>
</dbReference>
<proteinExistence type="inferred from homology"/>
<dbReference type="GO" id="GO:0090333">
    <property type="term" value="P:regulation of stomatal closure"/>
    <property type="evidence" value="ECO:0000318"/>
    <property type="project" value="GO_Central"/>
</dbReference>
<dbReference type="OMA" id="YITERWG"/>
<gene>
    <name evidence="8" type="ORF">HannXRQ_Chr02g0051191</name>
</gene>
<dbReference type="PANTHER" id="PTHR23504">
    <property type="entry name" value="MAJOR FACILITATOR SUPERFAMILY DOMAIN-CONTAINING PROTEIN 10"/>
    <property type="match status" value="1"/>
</dbReference>
<feature type="transmembrane region" description="Helical" evidence="7">
    <location>
        <begin position="276"/>
        <end position="299"/>
    </location>
</feature>
<feature type="transmembrane region" description="Helical" evidence="7">
    <location>
        <begin position="165"/>
        <end position="184"/>
    </location>
</feature>
<keyword evidence="3 7" id="KW-0812">Transmembrane</keyword>
<evidence type="ECO:0000256" key="3">
    <source>
        <dbReference type="ARBA" id="ARBA00022692"/>
    </source>
</evidence>
<keyword evidence="5 7" id="KW-0472">Membrane</keyword>